<evidence type="ECO:0000259" key="1">
    <source>
        <dbReference type="Pfam" id="PF10108"/>
    </source>
</evidence>
<protein>
    <submittedName>
        <fullName evidence="2">Ribonuclease H-like domain-containing protein</fullName>
    </submittedName>
</protein>
<dbReference type="InterPro" id="IPR036397">
    <property type="entry name" value="RNaseH_sf"/>
</dbReference>
<evidence type="ECO:0000313" key="3">
    <source>
        <dbReference type="Proteomes" id="UP001221302"/>
    </source>
</evidence>
<dbReference type="SUPFAM" id="SSF53098">
    <property type="entry name" value="Ribonuclease H-like"/>
    <property type="match status" value="1"/>
</dbReference>
<dbReference type="Gene3D" id="3.30.420.10">
    <property type="entry name" value="Ribonuclease H-like superfamily/Ribonuclease H"/>
    <property type="match status" value="1"/>
</dbReference>
<feature type="domain" description="Predicted 3'-5' exonuclease PolB-like" evidence="1">
    <location>
        <begin position="57"/>
        <end position="219"/>
    </location>
</feature>
<reference evidence="2" key="1">
    <citation type="submission" date="2023-03" db="EMBL/GenBank/DDBJ databases">
        <title>Stygiobacter electus gen. nov., sp. nov., facultatively anaerobic thermotolerant bacterium of the class Ignavibacteria from a well of Yessentuki mineral water deposit.</title>
        <authorList>
            <person name="Podosokorskaya O.A."/>
            <person name="Elcheninov A.G."/>
            <person name="Petrova N.F."/>
            <person name="Zavarzina D.G."/>
            <person name="Kublanov I.V."/>
            <person name="Merkel A.Y."/>
        </authorList>
    </citation>
    <scope>NUCLEOTIDE SEQUENCE</scope>
    <source>
        <strain evidence="2">09-Me</strain>
    </source>
</reference>
<name>A0AAE3P081_9BACT</name>
<dbReference type="RefSeq" id="WP_321537069.1">
    <property type="nucleotide sequence ID" value="NZ_JARGDL010000036.1"/>
</dbReference>
<keyword evidence="3" id="KW-1185">Reference proteome</keyword>
<dbReference type="AlphaFoldDB" id="A0AAE3P081"/>
<proteinExistence type="predicted"/>
<dbReference type="Pfam" id="PF10108">
    <property type="entry name" value="DNA_pol_B_exo2"/>
    <property type="match status" value="1"/>
</dbReference>
<dbReference type="InterPro" id="IPR019288">
    <property type="entry name" value="3'-5'_exonuclease_PolB-like"/>
</dbReference>
<evidence type="ECO:0000313" key="2">
    <source>
        <dbReference type="EMBL" id="MDF1613296.1"/>
    </source>
</evidence>
<sequence length="229" mass="26989">MEIVFDIETVGVEFDSLSESQQEFLFRYAEMETDDSKREFLKEEIKRSLSLYPFTAKIIAIGMLNAQSEKLVVLYEGLEKDEWKNEENNITYISMSEFDMINYFWKYAEKSKKIISFNGRNFDLPFLMMRSAINKLKPTKNFLKNRFDSSSHIDLLEQFTFYGLTKKFNLDFYCHAFGIESPKSKGITGMEVKEMYKAGLIKDIAIYCGKDVQATYQLYKIWNDFLNIN</sequence>
<organism evidence="2 3">
    <name type="scientific">Stygiobacter electus</name>
    <dbReference type="NCBI Taxonomy" id="3032292"/>
    <lineage>
        <taxon>Bacteria</taxon>
        <taxon>Pseudomonadati</taxon>
        <taxon>Ignavibacteriota</taxon>
        <taxon>Ignavibacteria</taxon>
        <taxon>Ignavibacteriales</taxon>
        <taxon>Melioribacteraceae</taxon>
        <taxon>Stygiobacter</taxon>
    </lineage>
</organism>
<accession>A0AAE3P081</accession>
<dbReference type="GO" id="GO:0003676">
    <property type="term" value="F:nucleic acid binding"/>
    <property type="evidence" value="ECO:0007669"/>
    <property type="project" value="InterPro"/>
</dbReference>
<dbReference type="Proteomes" id="UP001221302">
    <property type="component" value="Unassembled WGS sequence"/>
</dbReference>
<gene>
    <name evidence="2" type="ORF">P0M35_14120</name>
</gene>
<comment type="caution">
    <text evidence="2">The sequence shown here is derived from an EMBL/GenBank/DDBJ whole genome shotgun (WGS) entry which is preliminary data.</text>
</comment>
<dbReference type="InterPro" id="IPR012337">
    <property type="entry name" value="RNaseH-like_sf"/>
</dbReference>
<dbReference type="EMBL" id="JARGDL010000036">
    <property type="protein sequence ID" value="MDF1613296.1"/>
    <property type="molecule type" value="Genomic_DNA"/>
</dbReference>